<evidence type="ECO:0000313" key="2">
    <source>
        <dbReference type="EMBL" id="QHU05777.1"/>
    </source>
</evidence>
<organism evidence="2">
    <name type="scientific">viral metagenome</name>
    <dbReference type="NCBI Taxonomy" id="1070528"/>
    <lineage>
        <taxon>unclassified sequences</taxon>
        <taxon>metagenomes</taxon>
        <taxon>organismal metagenomes</taxon>
    </lineage>
</organism>
<keyword evidence="1" id="KW-0812">Transmembrane</keyword>
<proteinExistence type="predicted"/>
<sequence>MFKYIDFRIFLVSLAIGLFYVYILEDYKKVIVIYPTPDNLDEYQYKDRTGTCFSYTLKDVKCPLDDNLIHNVKMQN</sequence>
<keyword evidence="1" id="KW-0472">Membrane</keyword>
<name>A0A6C0JMU0_9ZZZZ</name>
<keyword evidence="1" id="KW-1133">Transmembrane helix</keyword>
<dbReference type="AlphaFoldDB" id="A0A6C0JMU0"/>
<accession>A0A6C0JMU0</accession>
<feature type="transmembrane region" description="Helical" evidence="1">
    <location>
        <begin position="7"/>
        <end position="24"/>
    </location>
</feature>
<protein>
    <submittedName>
        <fullName evidence="2">Uncharacterized protein</fullName>
    </submittedName>
</protein>
<dbReference type="EMBL" id="MN740419">
    <property type="protein sequence ID" value="QHU05777.1"/>
    <property type="molecule type" value="Genomic_DNA"/>
</dbReference>
<evidence type="ECO:0000256" key="1">
    <source>
        <dbReference type="SAM" id="Phobius"/>
    </source>
</evidence>
<reference evidence="2" key="1">
    <citation type="journal article" date="2020" name="Nature">
        <title>Giant virus diversity and host interactions through global metagenomics.</title>
        <authorList>
            <person name="Schulz F."/>
            <person name="Roux S."/>
            <person name="Paez-Espino D."/>
            <person name="Jungbluth S."/>
            <person name="Walsh D.A."/>
            <person name="Denef V.J."/>
            <person name="McMahon K.D."/>
            <person name="Konstantinidis K.T."/>
            <person name="Eloe-Fadrosh E.A."/>
            <person name="Kyrpides N.C."/>
            <person name="Woyke T."/>
        </authorList>
    </citation>
    <scope>NUCLEOTIDE SEQUENCE</scope>
    <source>
        <strain evidence="2">GVMAG-M-3300027736-24</strain>
    </source>
</reference>